<keyword evidence="6" id="KW-0694">RNA-binding</keyword>
<keyword evidence="4 6" id="KW-0255">Endonuclease</keyword>
<evidence type="ECO:0000256" key="5">
    <source>
        <dbReference type="ARBA" id="ARBA00022801"/>
    </source>
</evidence>
<evidence type="ECO:0000256" key="3">
    <source>
        <dbReference type="ARBA" id="ARBA00022722"/>
    </source>
</evidence>
<keyword evidence="6" id="KW-0460">Magnesium</keyword>
<dbReference type="GO" id="GO:0006364">
    <property type="term" value="P:rRNA processing"/>
    <property type="evidence" value="ECO:0007669"/>
    <property type="project" value="UniProtKB-UniRule"/>
</dbReference>
<dbReference type="Proteomes" id="UP000036756">
    <property type="component" value="Unassembled WGS sequence"/>
</dbReference>
<keyword evidence="5 6" id="KW-0378">Hydrolase</keyword>
<dbReference type="SUPFAM" id="SSF69065">
    <property type="entry name" value="RNase III domain-like"/>
    <property type="match status" value="1"/>
</dbReference>
<comment type="similarity">
    <text evidence="6">Belongs to the MrnC RNase family.</text>
</comment>
<dbReference type="InterPro" id="IPR000999">
    <property type="entry name" value="RNase_III_dom"/>
</dbReference>
<evidence type="ECO:0000256" key="1">
    <source>
        <dbReference type="ARBA" id="ARBA00022517"/>
    </source>
</evidence>
<proteinExistence type="inferred from homology"/>
<dbReference type="PANTHER" id="PTHR34276:SF1">
    <property type="entry name" value="MINI-RIBONUCLEASE 3"/>
    <property type="match status" value="1"/>
</dbReference>
<dbReference type="SMART" id="SM00535">
    <property type="entry name" value="RIBOc"/>
    <property type="match status" value="1"/>
</dbReference>
<dbReference type="RefSeq" id="WP_082141712.1">
    <property type="nucleotide sequence ID" value="NZ_LFVU01000008.1"/>
</dbReference>
<dbReference type="HAMAP" id="MF_01468">
    <property type="entry name" value="RNase_Mini_III"/>
    <property type="match status" value="1"/>
</dbReference>
<comment type="function">
    <text evidence="6">Involved in correct processing of both the 5' and 3' ends of 23S rRNA precursor. Processes 30S rRNA precursor transcript even in absence of ribonuclease 3 (Rnc); Rnc processes 30S rRNA into smaller rRNA precursors.</text>
</comment>
<dbReference type="STRING" id="1121307.CLCY_12c00060"/>
<dbReference type="Pfam" id="PF00636">
    <property type="entry name" value="Ribonuclease_3"/>
    <property type="match status" value="1"/>
</dbReference>
<dbReference type="GO" id="GO:0005737">
    <property type="term" value="C:cytoplasm"/>
    <property type="evidence" value="ECO:0007669"/>
    <property type="project" value="UniProtKB-SubCell"/>
</dbReference>
<keyword evidence="3 6" id="KW-0540">Nuclease</keyword>
<comment type="subcellular location">
    <subcellularLocation>
        <location evidence="6">Cytoplasm</location>
    </subcellularLocation>
</comment>
<dbReference type="GO" id="GO:0004525">
    <property type="term" value="F:ribonuclease III activity"/>
    <property type="evidence" value="ECO:0007669"/>
    <property type="project" value="InterPro"/>
</dbReference>
<keyword evidence="9" id="KW-1185">Reference proteome</keyword>
<dbReference type="InterPro" id="IPR036389">
    <property type="entry name" value="RNase_III_sf"/>
</dbReference>
<dbReference type="GO" id="GO:0019843">
    <property type="term" value="F:rRNA binding"/>
    <property type="evidence" value="ECO:0007669"/>
    <property type="project" value="UniProtKB-UniRule"/>
</dbReference>
<keyword evidence="6" id="KW-0963">Cytoplasm</keyword>
<evidence type="ECO:0000259" key="7">
    <source>
        <dbReference type="SMART" id="SM00535"/>
    </source>
</evidence>
<evidence type="ECO:0000256" key="4">
    <source>
        <dbReference type="ARBA" id="ARBA00022759"/>
    </source>
</evidence>
<dbReference type="PANTHER" id="PTHR34276">
    <property type="entry name" value="MINI-RIBONUCLEASE 3"/>
    <property type="match status" value="1"/>
</dbReference>
<dbReference type="InterPro" id="IPR008226">
    <property type="entry name" value="Mini3_fam"/>
</dbReference>
<dbReference type="OrthoDB" id="46571at2"/>
<evidence type="ECO:0000313" key="9">
    <source>
        <dbReference type="Proteomes" id="UP000036756"/>
    </source>
</evidence>
<comment type="cofactor">
    <cofactor evidence="6">
        <name>Mg(2+)</name>
        <dbReference type="ChEBI" id="CHEBI:18420"/>
    </cofactor>
</comment>
<evidence type="ECO:0000313" key="8">
    <source>
        <dbReference type="EMBL" id="KMT22423.1"/>
    </source>
</evidence>
<keyword evidence="6" id="KW-0699">rRNA-binding</keyword>
<keyword evidence="1 6" id="KW-0690">Ribosome biogenesis</keyword>
<reference evidence="8 9" key="1">
    <citation type="submission" date="2015-06" db="EMBL/GenBank/DDBJ databases">
        <title>Draft genome sequence of the purine-degrading Clostridium cylindrosporum HC-1 (DSM 605).</title>
        <authorList>
            <person name="Poehlein A."/>
            <person name="Schiel-Bengelsdorf B."/>
            <person name="Bengelsdorf F."/>
            <person name="Daniel R."/>
            <person name="Duerre P."/>
        </authorList>
    </citation>
    <scope>NUCLEOTIDE SEQUENCE [LARGE SCALE GENOMIC DNA]</scope>
    <source>
        <strain evidence="8 9">DSM 605</strain>
    </source>
</reference>
<name>A0A0J8DDX5_CLOCY</name>
<evidence type="ECO:0000256" key="6">
    <source>
        <dbReference type="HAMAP-Rule" id="MF_01468"/>
    </source>
</evidence>
<protein>
    <recommendedName>
        <fullName evidence="6">Mini-ribonuclease 3</fullName>
        <shortName evidence="6">Mini-3</shortName>
        <shortName evidence="6">Mini-RNase 3</shortName>
        <ecNumber evidence="6">3.1.26.-</ecNumber>
    </recommendedName>
    <alternativeName>
        <fullName evidence="6">Mini-RNase III</fullName>
        <shortName evidence="6">Mini-III</shortName>
    </alternativeName>
</protein>
<feature type="domain" description="RNase III" evidence="7">
    <location>
        <begin position="5"/>
        <end position="146"/>
    </location>
</feature>
<dbReference type="EMBL" id="LFVU01000008">
    <property type="protein sequence ID" value="KMT22423.1"/>
    <property type="molecule type" value="Genomic_DNA"/>
</dbReference>
<dbReference type="PIRSF" id="PIRSF005520">
    <property type="entry name" value="UCP005520"/>
    <property type="match status" value="1"/>
</dbReference>
<evidence type="ECO:0000256" key="2">
    <source>
        <dbReference type="ARBA" id="ARBA00022552"/>
    </source>
</evidence>
<accession>A0A0J8DDX5</accession>
<dbReference type="AlphaFoldDB" id="A0A0J8DDX5"/>
<dbReference type="Gene3D" id="1.10.1520.10">
    <property type="entry name" value="Ribonuclease III domain"/>
    <property type="match status" value="1"/>
</dbReference>
<comment type="subunit">
    <text evidence="6">Homodimer.</text>
</comment>
<comment type="caution">
    <text evidence="8">The sequence shown here is derived from an EMBL/GenBank/DDBJ whole genome shotgun (WGS) entry which is preliminary data.</text>
</comment>
<organism evidence="8 9">
    <name type="scientific">Clostridium cylindrosporum DSM 605</name>
    <dbReference type="NCBI Taxonomy" id="1121307"/>
    <lineage>
        <taxon>Bacteria</taxon>
        <taxon>Bacillati</taxon>
        <taxon>Bacillota</taxon>
        <taxon>Clostridia</taxon>
        <taxon>Eubacteriales</taxon>
        <taxon>Clostridiaceae</taxon>
        <taxon>Clostridium</taxon>
    </lineage>
</organism>
<feature type="active site" evidence="6">
    <location>
        <position position="36"/>
    </location>
</feature>
<sequence length="147" mass="17141">MKQDNIQNNKEICNSFELSEIEVRLLNPITLAYMGDSIYEMYIRRYIVNYSKDKRGKNLHKLSIKMANAKSQSQFLEVIKDSLKEDELEIVRRGRNSKTGHVPKSASVIDYKRATALEALIGYLYLLKRIDRLEEIMNIILNEAQLD</sequence>
<gene>
    <name evidence="6 8" type="primary">mrnC</name>
    <name evidence="8" type="ORF">CLCY_12c00060</name>
</gene>
<dbReference type="PATRIC" id="fig|1121307.3.peg.222"/>
<dbReference type="EC" id="3.1.26.-" evidence="6"/>
<keyword evidence="2 6" id="KW-0698">rRNA processing</keyword>